<evidence type="ECO:0000313" key="9">
    <source>
        <dbReference type="EMBL" id="SQB37442.1"/>
    </source>
</evidence>
<dbReference type="InterPro" id="IPR024917">
    <property type="entry name" value="Propionate_kinase"/>
</dbReference>
<dbReference type="Pfam" id="PF00871">
    <property type="entry name" value="Acetate_kinase"/>
    <property type="match status" value="1"/>
</dbReference>
<feature type="binding site" evidence="7">
    <location>
        <position position="18"/>
    </location>
    <ligand>
        <name>ATP</name>
        <dbReference type="ChEBI" id="CHEBI:30616"/>
    </ligand>
</feature>
<dbReference type="InterPro" id="IPR000890">
    <property type="entry name" value="Aliphatic_acid_kin_short-chain"/>
</dbReference>
<reference evidence="9 10" key="1">
    <citation type="submission" date="2018-06" db="EMBL/GenBank/DDBJ databases">
        <authorList>
            <consortium name="Pathogen Informatics"/>
            <person name="Doyle S."/>
        </authorList>
    </citation>
    <scope>NUCLEOTIDE SEQUENCE [LARGE SCALE GENOMIC DNA]</scope>
    <source>
        <strain evidence="9 10">NCTC10786</strain>
    </source>
</reference>
<dbReference type="CDD" id="cd24010">
    <property type="entry name" value="ASKHA_NBD_AcK_PK"/>
    <property type="match status" value="1"/>
</dbReference>
<feature type="site" description="Transition state stabilizer" evidence="7">
    <location>
        <position position="175"/>
    </location>
</feature>
<comment type="pathway">
    <text evidence="7">Amino-acid degradation; L-threonine degradation via propanoate pathway; propanoate from L-threonine: step 4/4.</text>
</comment>
<evidence type="ECO:0000313" key="10">
    <source>
        <dbReference type="Proteomes" id="UP000251584"/>
    </source>
</evidence>
<dbReference type="InterPro" id="IPR004372">
    <property type="entry name" value="Ac/propionate_kinase"/>
</dbReference>
<dbReference type="HAMAP" id="MF_00020">
    <property type="entry name" value="Acetate_kinase"/>
    <property type="match status" value="1"/>
</dbReference>
<dbReference type="InterPro" id="IPR043129">
    <property type="entry name" value="ATPase_NBD"/>
</dbReference>
<keyword evidence="6 7" id="KW-0460">Magnesium</keyword>
<dbReference type="GO" id="GO:0005829">
    <property type="term" value="C:cytosol"/>
    <property type="evidence" value="ECO:0007669"/>
    <property type="project" value="TreeGrafter"/>
</dbReference>
<feature type="binding site" evidence="7">
    <location>
        <begin position="203"/>
        <end position="207"/>
    </location>
    <ligand>
        <name>ATP</name>
        <dbReference type="ChEBI" id="CHEBI:30616"/>
    </ligand>
</feature>
<keyword evidence="4 7" id="KW-0418">Kinase</keyword>
<feature type="binding site" evidence="7">
    <location>
        <begin position="278"/>
        <end position="280"/>
    </location>
    <ligand>
        <name>ATP</name>
        <dbReference type="ChEBI" id="CHEBI:30616"/>
    </ligand>
</feature>
<comment type="function">
    <text evidence="7">Catalyzes the conversion of propionyl phosphate and ADP to propionate and ATP.</text>
</comment>
<keyword evidence="1 7" id="KW-0808">Transferase</keyword>
<dbReference type="InterPro" id="IPR004184">
    <property type="entry name" value="PFL_dom"/>
</dbReference>
<comment type="cofactor">
    <cofactor evidence="7">
        <name>Mg(2+)</name>
        <dbReference type="ChEBI" id="CHEBI:18420"/>
    </cofactor>
</comment>
<feature type="binding site" evidence="7">
    <location>
        <position position="11"/>
    </location>
    <ligand>
        <name>ATP</name>
        <dbReference type="ChEBI" id="CHEBI:30616"/>
    </ligand>
</feature>
<evidence type="ECO:0000259" key="8">
    <source>
        <dbReference type="PROSITE" id="PS51554"/>
    </source>
</evidence>
<dbReference type="Gene3D" id="3.30.420.40">
    <property type="match status" value="2"/>
</dbReference>
<name>A0A2X2W2M8_CITKO</name>
<dbReference type="NCBIfam" id="TIGR00016">
    <property type="entry name" value="ackA"/>
    <property type="match status" value="1"/>
</dbReference>
<dbReference type="HAMAP" id="MF_01881">
    <property type="entry name" value="Propion_kin_subfam1"/>
    <property type="match status" value="1"/>
</dbReference>
<evidence type="ECO:0000256" key="6">
    <source>
        <dbReference type="ARBA" id="ARBA00022842"/>
    </source>
</evidence>
<keyword evidence="3 7" id="KW-0547">Nucleotide-binding</keyword>
<feature type="site" description="Transition state stabilizer" evidence="7">
    <location>
        <position position="236"/>
    </location>
</feature>
<dbReference type="UniPathway" id="UPA00052">
    <property type="reaction ID" value="UER00510"/>
</dbReference>
<dbReference type="PRINTS" id="PR00471">
    <property type="entry name" value="ACETATEKNASE"/>
</dbReference>
<evidence type="ECO:0000256" key="4">
    <source>
        <dbReference type="ARBA" id="ARBA00022777"/>
    </source>
</evidence>
<comment type="caution">
    <text evidence="7">Lacks conserved residue(s) required for the propagation of feature annotation.</text>
</comment>
<dbReference type="PROSITE" id="PS51554">
    <property type="entry name" value="PFL"/>
    <property type="match status" value="1"/>
</dbReference>
<feature type="domain" description="PFL" evidence="8">
    <location>
        <begin position="422"/>
        <end position="615"/>
    </location>
</feature>
<dbReference type="SUPFAM" id="SSF51998">
    <property type="entry name" value="PFL-like glycyl radical enzymes"/>
    <property type="match status" value="1"/>
</dbReference>
<dbReference type="EMBL" id="UAVY01000007">
    <property type="protein sequence ID" value="SQB37442.1"/>
    <property type="molecule type" value="Genomic_DNA"/>
</dbReference>
<keyword evidence="2 7" id="KW-0479">Metal-binding</keyword>
<dbReference type="Gene3D" id="3.20.70.20">
    <property type="match status" value="1"/>
</dbReference>
<evidence type="ECO:0000256" key="3">
    <source>
        <dbReference type="ARBA" id="ARBA00022741"/>
    </source>
</evidence>
<dbReference type="SUPFAM" id="SSF53067">
    <property type="entry name" value="Actin-like ATPase domain"/>
    <property type="match status" value="2"/>
</dbReference>
<dbReference type="Proteomes" id="UP000251584">
    <property type="component" value="Unassembled WGS sequence"/>
</dbReference>
<comment type="subunit">
    <text evidence="7">Homodimer.</text>
</comment>
<sequence length="615" mass="67775">MNEFPVVLVINCGSSSIKFSVLDATHCDVLMAGIADGINSEDAFLSVNGGEPAKLAHHSYEGALKAIAFELEKRNLIGSVALIGHRIAHGGNIFTASAIITDEVIENIRRVSPLAPLHNYANLSGIESAQHLFPGVQQVAVFDTSFHQTMAPEAYLYGLPWKYFEELGVRRYGFHGTSHRYVSQRAHDLLALQEEDSGLVVAHLGNGASICAVRNGQSVDTSMGMTPLEGLMMGTRSGDVDFGAMAWIASETNQTLGDMERVVNKESGLLGISGLSSDLRVLEKAWHEGHERAQLAIKTFVHRIARHIAGHAASLHRLDGIIFTGGIGENSVLIRRLVIEHLAVLGVKLDHEMNSLPNSHGERIISSKDTNVICAVIPTNEEKMIALDAIHLGKVNATCGICIIYCCSVERLFFMKVNIDTSDMLYAEAWLGFKGTDWKEEINVRDFIQHNYTPYEGDESFLAEATPATTALWEKVMAGIRIENSTHAPVDFDTNIATTITAHDAGYIEQELEKIVGLQTDKPLKRALHPFGGINMIKSSFQAYGREMDADFEYQFTELRKTHNQGVFDAYSPDMLRCRKSGGADRLTGWLRPWAHYRRLSPRCAVRYPLSGARA</sequence>
<gene>
    <name evidence="7 9" type="primary">tdcD</name>
    <name evidence="9" type="ORF">NCTC10786_04198</name>
</gene>
<feature type="active site" description="Proton donor/acceptor" evidence="7">
    <location>
        <position position="143"/>
    </location>
</feature>
<dbReference type="GO" id="GO:0006083">
    <property type="term" value="P:acetate metabolic process"/>
    <property type="evidence" value="ECO:0007669"/>
    <property type="project" value="TreeGrafter"/>
</dbReference>
<dbReference type="AlphaFoldDB" id="A0A2X2W2M8"/>
<dbReference type="PROSITE" id="PS01075">
    <property type="entry name" value="ACETATE_KINASE_1"/>
    <property type="match status" value="1"/>
</dbReference>
<organism evidence="9 10">
    <name type="scientific">Citrobacter koseri</name>
    <name type="common">Citrobacter diversus</name>
    <dbReference type="NCBI Taxonomy" id="545"/>
    <lineage>
        <taxon>Bacteria</taxon>
        <taxon>Pseudomonadati</taxon>
        <taxon>Pseudomonadota</taxon>
        <taxon>Gammaproteobacteria</taxon>
        <taxon>Enterobacterales</taxon>
        <taxon>Enterobacteriaceae</taxon>
        <taxon>Citrobacter</taxon>
    </lineage>
</organism>
<protein>
    <recommendedName>
        <fullName evidence="7">Propionate kinase</fullName>
        <ecNumber evidence="7">2.7.2.15</ecNumber>
    </recommendedName>
</protein>
<dbReference type="GO" id="GO:0046872">
    <property type="term" value="F:metal ion binding"/>
    <property type="evidence" value="ECO:0007669"/>
    <property type="project" value="UniProtKB-KW"/>
</dbReference>
<dbReference type="GO" id="GO:0008776">
    <property type="term" value="F:acetate kinase activity"/>
    <property type="evidence" value="ECO:0007669"/>
    <property type="project" value="TreeGrafter"/>
</dbReference>
<evidence type="ECO:0000256" key="1">
    <source>
        <dbReference type="ARBA" id="ARBA00022679"/>
    </source>
</evidence>
<keyword evidence="5 7" id="KW-0067">ATP-binding</keyword>
<evidence type="ECO:0000256" key="5">
    <source>
        <dbReference type="ARBA" id="ARBA00022840"/>
    </source>
</evidence>
<accession>A0A2X2W2M8</accession>
<proteinExistence type="inferred from homology"/>
<evidence type="ECO:0000256" key="7">
    <source>
        <dbReference type="HAMAP-Rule" id="MF_01881"/>
    </source>
</evidence>
<dbReference type="EC" id="2.7.2.15" evidence="7"/>
<dbReference type="GO" id="GO:0005524">
    <property type="term" value="F:ATP binding"/>
    <property type="evidence" value="ECO:0007669"/>
    <property type="project" value="UniProtKB-KW"/>
</dbReference>
<feature type="binding site" evidence="7">
    <location>
        <position position="86"/>
    </location>
    <ligand>
        <name>substrate</name>
    </ligand>
</feature>
<feature type="binding site" evidence="7">
    <location>
        <position position="175"/>
    </location>
    <ligand>
        <name>ATP</name>
        <dbReference type="ChEBI" id="CHEBI:30616"/>
    </ligand>
</feature>
<comment type="catalytic activity">
    <reaction evidence="7">
        <text>propanoate + ATP = propanoyl phosphate + ADP</text>
        <dbReference type="Rhea" id="RHEA:23148"/>
        <dbReference type="ChEBI" id="CHEBI:17272"/>
        <dbReference type="ChEBI" id="CHEBI:30616"/>
        <dbReference type="ChEBI" id="CHEBI:58933"/>
        <dbReference type="ChEBI" id="CHEBI:456216"/>
        <dbReference type="EC" id="2.7.2.15"/>
    </reaction>
</comment>
<dbReference type="Pfam" id="PF02901">
    <property type="entry name" value="PFL-like"/>
    <property type="match status" value="1"/>
</dbReference>
<evidence type="ECO:0000256" key="2">
    <source>
        <dbReference type="ARBA" id="ARBA00022723"/>
    </source>
</evidence>
<comment type="similarity">
    <text evidence="7">Belongs to the acetokinase family. TdcD subfamily.</text>
</comment>
<feature type="binding site" evidence="7">
    <location>
        <position position="11"/>
    </location>
    <ligand>
        <name>Mg(2+)</name>
        <dbReference type="ChEBI" id="CHEBI:18420"/>
    </ligand>
</feature>
<dbReference type="InterPro" id="IPR023865">
    <property type="entry name" value="Aliphatic_acid_kinase_CS"/>
</dbReference>
<dbReference type="GO" id="GO:0070689">
    <property type="term" value="P:L-threonine catabolic process to propionate"/>
    <property type="evidence" value="ECO:0007669"/>
    <property type="project" value="UniProtKB-UniRule"/>
</dbReference>
<dbReference type="PANTHER" id="PTHR21060">
    <property type="entry name" value="ACETATE KINASE"/>
    <property type="match status" value="1"/>
</dbReference>
<dbReference type="PROSITE" id="PS01076">
    <property type="entry name" value="ACETATE_KINASE_2"/>
    <property type="match status" value="1"/>
</dbReference>
<dbReference type="GO" id="GO:0008980">
    <property type="term" value="F:propionate kinase activity"/>
    <property type="evidence" value="ECO:0007669"/>
    <property type="project" value="UniProtKB-UniRule"/>
</dbReference>
<dbReference type="PANTHER" id="PTHR21060:SF17">
    <property type="entry name" value="PROPIONATE KINASE"/>
    <property type="match status" value="1"/>
</dbReference>
<dbReference type="NCBIfam" id="NF009045">
    <property type="entry name" value="PRK12379.1"/>
    <property type="match status" value="1"/>
</dbReference>
<feature type="binding site" evidence="7">
    <location>
        <begin position="326"/>
        <end position="330"/>
    </location>
    <ligand>
        <name>ATP</name>
        <dbReference type="ChEBI" id="CHEBI:30616"/>
    </ligand>
</feature>
<feature type="binding site" evidence="7">
    <location>
        <position position="326"/>
    </location>
    <ligand>
        <name>ATP</name>
        <dbReference type="ChEBI" id="CHEBI:30616"/>
    </ligand>
</feature>